<dbReference type="InterPro" id="IPR001761">
    <property type="entry name" value="Peripla_BP/Lac1_sug-bd_dom"/>
</dbReference>
<evidence type="ECO:0000259" key="5">
    <source>
        <dbReference type="PROSITE" id="PS50932"/>
    </source>
</evidence>
<name>A0A927BWB3_9BACL</name>
<dbReference type="Pfam" id="PF00532">
    <property type="entry name" value="Peripla_BP_1"/>
    <property type="match status" value="1"/>
</dbReference>
<dbReference type="PRINTS" id="PR00036">
    <property type="entry name" value="HTHLACI"/>
</dbReference>
<evidence type="ECO:0000313" key="7">
    <source>
        <dbReference type="Proteomes" id="UP000621560"/>
    </source>
</evidence>
<dbReference type="SMART" id="SM00354">
    <property type="entry name" value="HTH_LACI"/>
    <property type="match status" value="1"/>
</dbReference>
<dbReference type="CDD" id="cd06267">
    <property type="entry name" value="PBP1_LacI_sugar_binding-like"/>
    <property type="match status" value="1"/>
</dbReference>
<dbReference type="InterPro" id="IPR010982">
    <property type="entry name" value="Lambda_DNA-bd_dom_sf"/>
</dbReference>
<protein>
    <submittedName>
        <fullName evidence="6">LacI family DNA-binding transcriptional regulator</fullName>
    </submittedName>
</protein>
<dbReference type="PROSITE" id="PS00356">
    <property type="entry name" value="HTH_LACI_1"/>
    <property type="match status" value="1"/>
</dbReference>
<keyword evidence="4" id="KW-0804">Transcription</keyword>
<evidence type="ECO:0000256" key="4">
    <source>
        <dbReference type="ARBA" id="ARBA00023163"/>
    </source>
</evidence>
<dbReference type="SUPFAM" id="SSF47413">
    <property type="entry name" value="lambda repressor-like DNA-binding domains"/>
    <property type="match status" value="1"/>
</dbReference>
<keyword evidence="1" id="KW-0678">Repressor</keyword>
<dbReference type="RefSeq" id="WP_190919251.1">
    <property type="nucleotide sequence ID" value="NZ_JACXIZ010000026.1"/>
</dbReference>
<feature type="domain" description="HTH lacI-type" evidence="5">
    <location>
        <begin position="1"/>
        <end position="55"/>
    </location>
</feature>
<comment type="caution">
    <text evidence="6">The sequence shown here is derived from an EMBL/GenBank/DDBJ whole genome shotgun (WGS) entry which is preliminary data.</text>
</comment>
<keyword evidence="7" id="KW-1185">Reference proteome</keyword>
<organism evidence="6 7">
    <name type="scientific">Paenibacillus sabuli</name>
    <dbReference type="NCBI Taxonomy" id="2772509"/>
    <lineage>
        <taxon>Bacteria</taxon>
        <taxon>Bacillati</taxon>
        <taxon>Bacillota</taxon>
        <taxon>Bacilli</taxon>
        <taxon>Bacillales</taxon>
        <taxon>Paenibacillaceae</taxon>
        <taxon>Paenibacillus</taxon>
    </lineage>
</organism>
<dbReference type="EMBL" id="JACXIZ010000026">
    <property type="protein sequence ID" value="MBD2846654.1"/>
    <property type="molecule type" value="Genomic_DNA"/>
</dbReference>
<dbReference type="PANTHER" id="PTHR30146:SF148">
    <property type="entry name" value="HTH-TYPE TRANSCRIPTIONAL REPRESSOR PURR-RELATED"/>
    <property type="match status" value="1"/>
</dbReference>
<dbReference type="InterPro" id="IPR028082">
    <property type="entry name" value="Peripla_BP_I"/>
</dbReference>
<proteinExistence type="predicted"/>
<dbReference type="GO" id="GO:0003700">
    <property type="term" value="F:DNA-binding transcription factor activity"/>
    <property type="evidence" value="ECO:0007669"/>
    <property type="project" value="TreeGrafter"/>
</dbReference>
<evidence type="ECO:0000256" key="2">
    <source>
        <dbReference type="ARBA" id="ARBA00023015"/>
    </source>
</evidence>
<dbReference type="Proteomes" id="UP000621560">
    <property type="component" value="Unassembled WGS sequence"/>
</dbReference>
<keyword evidence="3 6" id="KW-0238">DNA-binding</keyword>
<dbReference type="Gene3D" id="1.10.260.40">
    <property type="entry name" value="lambda repressor-like DNA-binding domains"/>
    <property type="match status" value="1"/>
</dbReference>
<dbReference type="Pfam" id="PF00356">
    <property type="entry name" value="LacI"/>
    <property type="match status" value="1"/>
</dbReference>
<dbReference type="AlphaFoldDB" id="A0A927BWB3"/>
<keyword evidence="2" id="KW-0805">Transcription regulation</keyword>
<sequence length="332" mass="36073">MTIKDVARAAGVSTATVSRVLNESGYVSQGARERIAQVMREMNYQPNALARSLKQERTRTVGLILPDMTNAYFMAAARRLQQQLLEQDYHLIYMDSGEDPDKELEAIGLLRQMRVEALILAGTGAHAALLAQLQAAGTPVVLLDRRVEGLAADLVVEDNAAAAEQAALYLLDRYGADIGFIAGPDRVSTARERRSGLTRALQARGVQLAPERIYAGDYTRASGRAAAAHFLGLARRPQAVFSANNEMTFGLYLGMKEHGLALDAMEVVSFGRLDAAALFTARLSVIVQQPERIGEAAAELTLRRVLHKQQRDAAGGESLVFAPRLEWASAND</sequence>
<evidence type="ECO:0000256" key="1">
    <source>
        <dbReference type="ARBA" id="ARBA00022491"/>
    </source>
</evidence>
<dbReference type="CDD" id="cd01392">
    <property type="entry name" value="HTH_LacI"/>
    <property type="match status" value="1"/>
</dbReference>
<dbReference type="InterPro" id="IPR000843">
    <property type="entry name" value="HTH_LacI"/>
</dbReference>
<dbReference type="SUPFAM" id="SSF53822">
    <property type="entry name" value="Periplasmic binding protein-like I"/>
    <property type="match status" value="1"/>
</dbReference>
<evidence type="ECO:0000256" key="3">
    <source>
        <dbReference type="ARBA" id="ARBA00023125"/>
    </source>
</evidence>
<reference evidence="6" key="1">
    <citation type="submission" date="2020-09" db="EMBL/GenBank/DDBJ databases">
        <title>A novel bacterium of genus Paenibacillus, isolated from South China Sea.</title>
        <authorList>
            <person name="Huang H."/>
            <person name="Mo K."/>
            <person name="Hu Y."/>
        </authorList>
    </citation>
    <scope>NUCLEOTIDE SEQUENCE</scope>
    <source>
        <strain evidence="6">IB182496</strain>
    </source>
</reference>
<dbReference type="Gene3D" id="3.40.50.2300">
    <property type="match status" value="2"/>
</dbReference>
<dbReference type="PROSITE" id="PS50932">
    <property type="entry name" value="HTH_LACI_2"/>
    <property type="match status" value="1"/>
</dbReference>
<dbReference type="GO" id="GO:0000976">
    <property type="term" value="F:transcription cis-regulatory region binding"/>
    <property type="evidence" value="ECO:0007669"/>
    <property type="project" value="TreeGrafter"/>
</dbReference>
<gene>
    <name evidence="6" type="ORF">IDH44_15750</name>
</gene>
<dbReference type="PANTHER" id="PTHR30146">
    <property type="entry name" value="LACI-RELATED TRANSCRIPTIONAL REPRESSOR"/>
    <property type="match status" value="1"/>
</dbReference>
<accession>A0A927BWB3</accession>
<evidence type="ECO:0000313" key="6">
    <source>
        <dbReference type="EMBL" id="MBD2846654.1"/>
    </source>
</evidence>